<proteinExistence type="predicted"/>
<feature type="compositionally biased region" description="Basic residues" evidence="1">
    <location>
        <begin position="9"/>
        <end position="18"/>
    </location>
</feature>
<organism evidence="2 3">
    <name type="scientific">Portunus trituberculatus</name>
    <name type="common">Swimming crab</name>
    <name type="synonym">Neptunus trituberculatus</name>
    <dbReference type="NCBI Taxonomy" id="210409"/>
    <lineage>
        <taxon>Eukaryota</taxon>
        <taxon>Metazoa</taxon>
        <taxon>Ecdysozoa</taxon>
        <taxon>Arthropoda</taxon>
        <taxon>Crustacea</taxon>
        <taxon>Multicrustacea</taxon>
        <taxon>Malacostraca</taxon>
        <taxon>Eumalacostraca</taxon>
        <taxon>Eucarida</taxon>
        <taxon>Decapoda</taxon>
        <taxon>Pleocyemata</taxon>
        <taxon>Brachyura</taxon>
        <taxon>Eubrachyura</taxon>
        <taxon>Portunoidea</taxon>
        <taxon>Portunidae</taxon>
        <taxon>Portuninae</taxon>
        <taxon>Portunus</taxon>
    </lineage>
</organism>
<name>A0A5B7IR20_PORTR</name>
<keyword evidence="3" id="KW-1185">Reference proteome</keyword>
<evidence type="ECO:0000313" key="2">
    <source>
        <dbReference type="EMBL" id="MPC83168.1"/>
    </source>
</evidence>
<accession>A0A5B7IR20</accession>
<gene>
    <name evidence="2" type="ORF">E2C01_077864</name>
</gene>
<evidence type="ECO:0000313" key="3">
    <source>
        <dbReference type="Proteomes" id="UP000324222"/>
    </source>
</evidence>
<feature type="region of interest" description="Disordered" evidence="1">
    <location>
        <begin position="1"/>
        <end position="38"/>
    </location>
</feature>
<feature type="compositionally biased region" description="Polar residues" evidence="1">
    <location>
        <begin position="20"/>
        <end position="38"/>
    </location>
</feature>
<reference evidence="2 3" key="1">
    <citation type="submission" date="2019-05" db="EMBL/GenBank/DDBJ databases">
        <title>Another draft genome of Portunus trituberculatus and its Hox gene families provides insights of decapod evolution.</title>
        <authorList>
            <person name="Jeong J.-H."/>
            <person name="Song I."/>
            <person name="Kim S."/>
            <person name="Choi T."/>
            <person name="Kim D."/>
            <person name="Ryu S."/>
            <person name="Kim W."/>
        </authorList>
    </citation>
    <scope>NUCLEOTIDE SEQUENCE [LARGE SCALE GENOMIC DNA]</scope>
    <source>
        <tissue evidence="2">Muscle</tissue>
    </source>
</reference>
<protein>
    <submittedName>
        <fullName evidence="2">Uncharacterized protein</fullName>
    </submittedName>
</protein>
<comment type="caution">
    <text evidence="2">The sequence shown here is derived from an EMBL/GenBank/DDBJ whole genome shotgun (WGS) entry which is preliminary data.</text>
</comment>
<dbReference type="AlphaFoldDB" id="A0A5B7IR20"/>
<dbReference type="EMBL" id="VSRR010061738">
    <property type="protein sequence ID" value="MPC83168.1"/>
    <property type="molecule type" value="Genomic_DNA"/>
</dbReference>
<sequence length="38" mass="4482">MRQCGRATRGSHRDRRLPRSPSQNSITRPMRSRTANMR</sequence>
<dbReference type="Proteomes" id="UP000324222">
    <property type="component" value="Unassembled WGS sequence"/>
</dbReference>
<evidence type="ECO:0000256" key="1">
    <source>
        <dbReference type="SAM" id="MobiDB-lite"/>
    </source>
</evidence>